<dbReference type="OrthoDB" id="8010691at2"/>
<protein>
    <submittedName>
        <fullName evidence="1">Subtilase family protein</fullName>
    </submittedName>
</protein>
<sequence>MVLKWTASDTGDHIPIDALTYKRLASDYASVLDMAWWSAMIELEHTSIADLETRIERHFPNDLIIPAAYDEADRSDPKDRQFVAIFARRSVLAEMNHTGNEFGVKNVHLGMVTSHDWLNREARNGDMPDIEVPPGTVVMAMIDDGLAIAHELFRASRDTTRVEFCAVLPTPPDTARGDATQGRILRKAEIDTYLKNLTFSDLLDEEQFYSQTGQTDLAAGTFSPVSLRRSHGTHIMGIAAGFAPEIAEAARPIICTVLPPRVVEDTSGISLLPALSLSLQLLSKQASRYKCAGQPVPLVLNFSFGNFSGPHDGTSEVARLLEQFIADNPAQKRWMTLPAGNGNLARSHGVLQFPESCPEEITLDLRVLPDDNTASHVELWMPYSEHSPPPDYVSVTVTPPFGPESATVDAREGQIQALHDGEGRVVATVLYTFEPPPTARGLITLAIDPTASLKADAPLAPSGRWKITTRPKAISADQQVEVWIRRDETLPGYRPGGRQSFFDNGCYQRFGPLGRPLTVDPPDDPCPVRRAGTYSGFAGGASPMVIAAYTDKSHQLSEYSAAGPLTHTPMTPMPYRNGPDASAKADESRVLWGVLSAGSRSGSYVRLDGTSVACPRVARQASDEIAHWPLTAREWLSHAVSEHPFKLPPDTAESRTGAGGIVIPLDWQKNAAK</sequence>
<keyword evidence="2" id="KW-1185">Reference proteome</keyword>
<dbReference type="STRING" id="1387277.SAMN06295998_107126"/>
<reference evidence="1 2" key="1">
    <citation type="submission" date="2017-04" db="EMBL/GenBank/DDBJ databases">
        <authorList>
            <person name="Afonso C.L."/>
            <person name="Miller P.J."/>
            <person name="Scott M.A."/>
            <person name="Spackman E."/>
            <person name="Goraichik I."/>
            <person name="Dimitrov K.M."/>
            <person name="Suarez D.L."/>
            <person name="Swayne D.E."/>
        </authorList>
    </citation>
    <scope>NUCLEOTIDE SEQUENCE [LARGE SCALE GENOMIC DNA]</scope>
    <source>
        <strain evidence="1 2">CGMCC 1.12644</strain>
    </source>
</reference>
<gene>
    <name evidence="1" type="ORF">SAMN06295998_107126</name>
</gene>
<dbReference type="RefSeq" id="WP_084353157.1">
    <property type="nucleotide sequence ID" value="NZ_FWYD01000007.1"/>
</dbReference>
<proteinExistence type="predicted"/>
<dbReference type="GO" id="GO:0006508">
    <property type="term" value="P:proteolysis"/>
    <property type="evidence" value="ECO:0007669"/>
    <property type="project" value="InterPro"/>
</dbReference>
<name>A0A1W2CFQ9_9RHOB</name>
<accession>A0A1W2CFQ9</accession>
<organism evidence="1 2">
    <name type="scientific">Primorskyibacter flagellatus</name>
    <dbReference type="NCBI Taxonomy" id="1387277"/>
    <lineage>
        <taxon>Bacteria</taxon>
        <taxon>Pseudomonadati</taxon>
        <taxon>Pseudomonadota</taxon>
        <taxon>Alphaproteobacteria</taxon>
        <taxon>Rhodobacterales</taxon>
        <taxon>Roseobacteraceae</taxon>
        <taxon>Primorskyibacter</taxon>
    </lineage>
</organism>
<dbReference type="EMBL" id="FWYD01000007">
    <property type="protein sequence ID" value="SMC83488.1"/>
    <property type="molecule type" value="Genomic_DNA"/>
</dbReference>
<dbReference type="SUPFAM" id="SSF52743">
    <property type="entry name" value="Subtilisin-like"/>
    <property type="match status" value="1"/>
</dbReference>
<dbReference type="GO" id="GO:0004252">
    <property type="term" value="F:serine-type endopeptidase activity"/>
    <property type="evidence" value="ECO:0007669"/>
    <property type="project" value="InterPro"/>
</dbReference>
<dbReference type="Gene3D" id="2.60.120.1290">
    <property type="match status" value="1"/>
</dbReference>
<dbReference type="InterPro" id="IPR036852">
    <property type="entry name" value="Peptidase_S8/S53_dom_sf"/>
</dbReference>
<dbReference type="Gene3D" id="3.40.50.200">
    <property type="entry name" value="Peptidase S8/S53 domain"/>
    <property type="match status" value="1"/>
</dbReference>
<dbReference type="Proteomes" id="UP000192330">
    <property type="component" value="Unassembled WGS sequence"/>
</dbReference>
<evidence type="ECO:0000313" key="2">
    <source>
        <dbReference type="Proteomes" id="UP000192330"/>
    </source>
</evidence>
<evidence type="ECO:0000313" key="1">
    <source>
        <dbReference type="EMBL" id="SMC83488.1"/>
    </source>
</evidence>
<dbReference type="AlphaFoldDB" id="A0A1W2CFQ9"/>